<dbReference type="InterPro" id="IPR036412">
    <property type="entry name" value="HAD-like_sf"/>
</dbReference>
<dbReference type="Pfam" id="PF08282">
    <property type="entry name" value="Hydrolase_3"/>
    <property type="match status" value="1"/>
</dbReference>
<comment type="caution">
    <text evidence="1">The sequence shown here is derived from an EMBL/GenBank/DDBJ whole genome shotgun (WGS) entry which is preliminary data.</text>
</comment>
<dbReference type="InterPro" id="IPR023214">
    <property type="entry name" value="HAD_sf"/>
</dbReference>
<organism evidence="1 2">
    <name type="scientific">Romboutsia faecis</name>
    <dbReference type="NCBI Taxonomy" id="2764597"/>
    <lineage>
        <taxon>Bacteria</taxon>
        <taxon>Bacillati</taxon>
        <taxon>Bacillota</taxon>
        <taxon>Clostridia</taxon>
        <taxon>Peptostreptococcales</taxon>
        <taxon>Peptostreptococcaceae</taxon>
        <taxon>Romboutsia</taxon>
    </lineage>
</organism>
<dbReference type="PANTHER" id="PTHR10000">
    <property type="entry name" value="PHOSPHOSERINE PHOSPHATASE"/>
    <property type="match status" value="1"/>
</dbReference>
<dbReference type="PANTHER" id="PTHR10000:SF8">
    <property type="entry name" value="HAD SUPERFAMILY HYDROLASE-LIKE, TYPE 3"/>
    <property type="match status" value="1"/>
</dbReference>
<dbReference type="InterPro" id="IPR000150">
    <property type="entry name" value="Cof"/>
</dbReference>
<dbReference type="SUPFAM" id="SSF56784">
    <property type="entry name" value="HAD-like"/>
    <property type="match status" value="1"/>
</dbReference>
<keyword evidence="2" id="KW-1185">Reference proteome</keyword>
<evidence type="ECO:0000313" key="2">
    <source>
        <dbReference type="Proteomes" id="UP000609849"/>
    </source>
</evidence>
<name>A0ABR7JN32_9FIRM</name>
<proteinExistence type="predicted"/>
<reference evidence="1 2" key="1">
    <citation type="submission" date="2020-08" db="EMBL/GenBank/DDBJ databases">
        <authorList>
            <person name="Liu C."/>
            <person name="Sun Q."/>
        </authorList>
    </citation>
    <scope>NUCLEOTIDE SEQUENCE [LARGE SCALE GENOMIC DNA]</scope>
    <source>
        <strain evidence="1 2">NSJ-18</strain>
    </source>
</reference>
<dbReference type="EMBL" id="JACRWE010000002">
    <property type="protein sequence ID" value="MBC5996317.1"/>
    <property type="molecule type" value="Genomic_DNA"/>
</dbReference>
<dbReference type="GO" id="GO:0016787">
    <property type="term" value="F:hydrolase activity"/>
    <property type="evidence" value="ECO:0007669"/>
    <property type="project" value="UniProtKB-KW"/>
</dbReference>
<dbReference type="RefSeq" id="WP_153972052.1">
    <property type="nucleotide sequence ID" value="NZ_JACRWE010000002.1"/>
</dbReference>
<dbReference type="Gene3D" id="3.30.1240.10">
    <property type="match status" value="1"/>
</dbReference>
<protein>
    <submittedName>
        <fullName evidence="1">HAD family hydrolase</fullName>
    </submittedName>
</protein>
<keyword evidence="1" id="KW-0378">Hydrolase</keyword>
<dbReference type="Gene3D" id="3.40.50.1000">
    <property type="entry name" value="HAD superfamily/HAD-like"/>
    <property type="match status" value="1"/>
</dbReference>
<dbReference type="NCBIfam" id="TIGR01484">
    <property type="entry name" value="HAD-SF-IIB"/>
    <property type="match status" value="1"/>
</dbReference>
<dbReference type="Proteomes" id="UP000609849">
    <property type="component" value="Unassembled WGS sequence"/>
</dbReference>
<dbReference type="NCBIfam" id="TIGR00099">
    <property type="entry name" value="Cof-subfamily"/>
    <property type="match status" value="1"/>
</dbReference>
<gene>
    <name evidence="1" type="ORF">H8923_06045</name>
</gene>
<evidence type="ECO:0000313" key="1">
    <source>
        <dbReference type="EMBL" id="MBC5996317.1"/>
    </source>
</evidence>
<sequence>MIKHIFCDLDGTLYHDGISKEDIKSIEYIESKGVKFHIATGRALKQASKMIENKLSLNGYYICQNGAFVYDKDKNIILKEVIDDNLVGKVINRFKSEDSFIYVMYDGDIVISGGLEILDKYDKECIVDTEFFKRDKYDNLVGNIGILSRNIDELGRMELYYKSEFGDILDVYLSGPHVLSITPRHISKGNGIKHVCDILDVTLDEVATIGDSQNDIPMLYGFKYSFAMDNGRKEVKESASYSVKSVSDVIEIVDKINGVEN</sequence>
<dbReference type="InterPro" id="IPR006379">
    <property type="entry name" value="HAD-SF_hydro_IIB"/>
</dbReference>
<accession>A0ABR7JN32</accession>